<dbReference type="PANTHER" id="PTHR48052:SF81">
    <property type="entry name" value="LEUCINE-RICH REPEAT-CONTAINING N-TERMINAL PLANT-TYPE DOMAIN-CONTAINING PROTEIN"/>
    <property type="match status" value="1"/>
</dbReference>
<dbReference type="SMART" id="SM00365">
    <property type="entry name" value="LRR_SD22"/>
    <property type="match status" value="5"/>
</dbReference>
<feature type="domain" description="Leucine-rich repeat-containing N-terminal plant-type" evidence="13">
    <location>
        <begin position="53"/>
        <end position="69"/>
    </location>
</feature>
<keyword evidence="3" id="KW-1003">Cell membrane</keyword>
<keyword evidence="8 12" id="KW-1133">Transmembrane helix</keyword>
<dbReference type="SUPFAM" id="SSF52058">
    <property type="entry name" value="L domain-like"/>
    <property type="match status" value="3"/>
</dbReference>
<dbReference type="PROSITE" id="PS51450">
    <property type="entry name" value="LRR"/>
    <property type="match status" value="2"/>
</dbReference>
<reference evidence="15" key="2">
    <citation type="submission" date="2025-08" db="UniProtKB">
        <authorList>
            <consortium name="RefSeq"/>
        </authorList>
    </citation>
    <scope>IDENTIFICATION</scope>
</reference>
<keyword evidence="4" id="KW-0433">Leucine-rich repeat</keyword>
<reference evidence="14" key="1">
    <citation type="journal article" date="2012" name="Nat. Commun.">
        <title>The genome of Prunus mume.</title>
        <authorList>
            <person name="Zhang Q."/>
            <person name="Chen W."/>
            <person name="Sun L."/>
            <person name="Zhao F."/>
            <person name="Huang B."/>
            <person name="Yang W."/>
            <person name="Tao Y."/>
            <person name="Wang J."/>
            <person name="Yuan Z."/>
            <person name="Fan G."/>
            <person name="Xing Z."/>
            <person name="Han C."/>
            <person name="Pan H."/>
            <person name="Zhong X."/>
            <person name="Shi W."/>
            <person name="Liang X."/>
            <person name="Du D."/>
            <person name="Sun F."/>
            <person name="Xu Z."/>
            <person name="Hao R."/>
            <person name="Lv T."/>
            <person name="Lv Y."/>
            <person name="Zheng Z."/>
            <person name="Sun M."/>
            <person name="Luo L."/>
            <person name="Cai M."/>
            <person name="Gao Y."/>
            <person name="Wang J."/>
            <person name="Yin Y."/>
            <person name="Xu X."/>
            <person name="Cheng T."/>
            <person name="Wang J."/>
        </authorList>
    </citation>
    <scope>NUCLEOTIDE SEQUENCE [LARGE SCALE GENOMIC DNA]</scope>
</reference>
<keyword evidence="14" id="KW-1185">Reference proteome</keyword>
<evidence type="ECO:0000259" key="13">
    <source>
        <dbReference type="Pfam" id="PF08263"/>
    </source>
</evidence>
<evidence type="ECO:0000256" key="2">
    <source>
        <dbReference type="ARBA" id="ARBA00009592"/>
    </source>
</evidence>
<evidence type="ECO:0000256" key="4">
    <source>
        <dbReference type="ARBA" id="ARBA00022614"/>
    </source>
</evidence>
<comment type="similarity">
    <text evidence="2">Belongs to the RLP family.</text>
</comment>
<dbReference type="PANTHER" id="PTHR48052">
    <property type="entry name" value="UNNAMED PRODUCT"/>
    <property type="match status" value="1"/>
</dbReference>
<evidence type="ECO:0000313" key="14">
    <source>
        <dbReference type="Proteomes" id="UP000694861"/>
    </source>
</evidence>
<dbReference type="PRINTS" id="PR00019">
    <property type="entry name" value="LEURICHRPT"/>
</dbReference>
<dbReference type="InterPro" id="IPR013210">
    <property type="entry name" value="LRR_N_plant-typ"/>
</dbReference>
<keyword evidence="6" id="KW-0732">Signal</keyword>
<dbReference type="InterPro" id="IPR003591">
    <property type="entry name" value="Leu-rich_rpt_typical-subtyp"/>
</dbReference>
<dbReference type="Pfam" id="PF08263">
    <property type="entry name" value="LRRNT_2"/>
    <property type="match status" value="1"/>
</dbReference>
<dbReference type="Pfam" id="PF13855">
    <property type="entry name" value="LRR_8"/>
    <property type="match status" value="3"/>
</dbReference>
<evidence type="ECO:0000256" key="10">
    <source>
        <dbReference type="ARBA" id="ARBA00023170"/>
    </source>
</evidence>
<evidence type="ECO:0000256" key="6">
    <source>
        <dbReference type="ARBA" id="ARBA00022729"/>
    </source>
</evidence>
<evidence type="ECO:0000256" key="7">
    <source>
        <dbReference type="ARBA" id="ARBA00022737"/>
    </source>
</evidence>
<dbReference type="GeneID" id="103327516"/>
<accession>A0ABM0NPY7</accession>
<evidence type="ECO:0000256" key="5">
    <source>
        <dbReference type="ARBA" id="ARBA00022692"/>
    </source>
</evidence>
<protein>
    <submittedName>
        <fullName evidence="15">Tyrosine-sulfated glycopeptide receptor 1-like</fullName>
    </submittedName>
</protein>
<evidence type="ECO:0000256" key="8">
    <source>
        <dbReference type="ARBA" id="ARBA00022989"/>
    </source>
</evidence>
<sequence length="725" mass="79008">MKENKETAKRTQFLLFWGQWFVLMLLPCFGTSARDKVNSDSLLSLALQAPLNLNWSSSTDCCLWEGITCGPGDQGHVVRLWLPRRGLTGVINPSITNLTHLTHLNLSHNSFLGSLPEDLFSSLSSLQVIDLSFNRLIGRLPPSNKISQLQVLNLSSNFFNGTIPSSILVPSVSIFNVSNNSFSGSIPIDNGSNHTSLTFLDLSYNKLIDTIPPGIGLCSKLQVFRAGFNSLSGSLPDEIFNLADLRQLSLPVNSLTGPINDGIMNLTNLQILEIFSNQLSGPIPSQIGSLSRLENLLLHVNNLTGPLPLSLANSTKLSALNLRVNNLTGDLSSFNFSPLQSLTTLDLGNNYFTGEFPKSLYSCKSLTAIRLTENQLTGQISPEIVALESLAFLSISTNNMTNATGALRILKGCKNLTSLILSNNFPFEPVPDDKSLGDLDGFQSLRVFALGGCQFTGQVPTWLAKLKNLQALDLSFNLITGSVPGWLASLPNLFYIDLSNNLLQGGFPNDLCGMPVLTSKEASDNVDRSYLELPIFVKPNNATDQQYNQLSNLPPAIYLSNNSLNGSIPIEIGRLKFIHVLDLSHNKFSGSIPDQISNLTNLEKLDLSYNNLSGEIPVSLKVLHFLSSFSVAYNDLQGLVPSGGQFDTFTISSFEGNPGLCGPLTPKRSCHQSPQSPPQVLEVTRRSKTQTILIALVFGIFFGIGFGIGFSMDDKKIPIIGWRRK</sequence>
<evidence type="ECO:0000313" key="15">
    <source>
        <dbReference type="RefSeq" id="XP_008228071.2"/>
    </source>
</evidence>
<name>A0ABM0NPY7_PRUMU</name>
<gene>
    <name evidence="15" type="primary">LOC103327516</name>
</gene>
<dbReference type="Pfam" id="PF12799">
    <property type="entry name" value="LRR_4"/>
    <property type="match status" value="1"/>
</dbReference>
<feature type="transmembrane region" description="Helical" evidence="12">
    <location>
        <begin position="692"/>
        <end position="710"/>
    </location>
</feature>
<evidence type="ECO:0000256" key="12">
    <source>
        <dbReference type="SAM" id="Phobius"/>
    </source>
</evidence>
<dbReference type="InterPro" id="IPR025875">
    <property type="entry name" value="Leu-rich_rpt_4"/>
</dbReference>
<dbReference type="SMART" id="SM00369">
    <property type="entry name" value="LRR_TYP"/>
    <property type="match status" value="9"/>
</dbReference>
<dbReference type="Gene3D" id="3.80.10.10">
    <property type="entry name" value="Ribonuclease Inhibitor"/>
    <property type="match status" value="4"/>
</dbReference>
<dbReference type="InterPro" id="IPR001611">
    <property type="entry name" value="Leu-rich_rpt"/>
</dbReference>
<organism evidence="14 15">
    <name type="scientific">Prunus mume</name>
    <name type="common">Japanese apricot</name>
    <name type="synonym">Armeniaca mume</name>
    <dbReference type="NCBI Taxonomy" id="102107"/>
    <lineage>
        <taxon>Eukaryota</taxon>
        <taxon>Viridiplantae</taxon>
        <taxon>Streptophyta</taxon>
        <taxon>Embryophyta</taxon>
        <taxon>Tracheophyta</taxon>
        <taxon>Spermatophyta</taxon>
        <taxon>Magnoliopsida</taxon>
        <taxon>eudicotyledons</taxon>
        <taxon>Gunneridae</taxon>
        <taxon>Pentapetalae</taxon>
        <taxon>rosids</taxon>
        <taxon>fabids</taxon>
        <taxon>Rosales</taxon>
        <taxon>Rosaceae</taxon>
        <taxon>Amygdaloideae</taxon>
        <taxon>Amygdaleae</taxon>
        <taxon>Prunus</taxon>
    </lineage>
</organism>
<proteinExistence type="inferred from homology"/>
<evidence type="ECO:0000256" key="9">
    <source>
        <dbReference type="ARBA" id="ARBA00023136"/>
    </source>
</evidence>
<dbReference type="Pfam" id="PF00560">
    <property type="entry name" value="LRR_1"/>
    <property type="match status" value="3"/>
</dbReference>
<evidence type="ECO:0000256" key="11">
    <source>
        <dbReference type="ARBA" id="ARBA00023180"/>
    </source>
</evidence>
<keyword evidence="9 12" id="KW-0472">Membrane</keyword>
<dbReference type="RefSeq" id="XP_008228071.2">
    <property type="nucleotide sequence ID" value="XM_008229849.2"/>
</dbReference>
<keyword evidence="10" id="KW-0675">Receptor</keyword>
<keyword evidence="7" id="KW-0677">Repeat</keyword>
<keyword evidence="5 12" id="KW-0812">Transmembrane</keyword>
<dbReference type="Proteomes" id="UP000694861">
    <property type="component" value="Linkage group LG4"/>
</dbReference>
<keyword evidence="11" id="KW-0325">Glycoprotein</keyword>
<evidence type="ECO:0000256" key="1">
    <source>
        <dbReference type="ARBA" id="ARBA00004251"/>
    </source>
</evidence>
<comment type="subcellular location">
    <subcellularLocation>
        <location evidence="1">Cell membrane</location>
        <topology evidence="1">Single-pass type I membrane protein</topology>
    </subcellularLocation>
</comment>
<dbReference type="InterPro" id="IPR032675">
    <property type="entry name" value="LRR_dom_sf"/>
</dbReference>
<evidence type="ECO:0000256" key="3">
    <source>
        <dbReference type="ARBA" id="ARBA00022475"/>
    </source>
</evidence>